<keyword evidence="3" id="KW-1185">Reference proteome</keyword>
<dbReference type="Proteomes" id="UP000652761">
    <property type="component" value="Unassembled WGS sequence"/>
</dbReference>
<gene>
    <name evidence="2" type="ORF">Taro_003431</name>
</gene>
<protein>
    <submittedName>
        <fullName evidence="2">Uncharacterized protein</fullName>
    </submittedName>
</protein>
<organism evidence="2 3">
    <name type="scientific">Colocasia esculenta</name>
    <name type="common">Wild taro</name>
    <name type="synonym">Arum esculentum</name>
    <dbReference type="NCBI Taxonomy" id="4460"/>
    <lineage>
        <taxon>Eukaryota</taxon>
        <taxon>Viridiplantae</taxon>
        <taxon>Streptophyta</taxon>
        <taxon>Embryophyta</taxon>
        <taxon>Tracheophyta</taxon>
        <taxon>Spermatophyta</taxon>
        <taxon>Magnoliopsida</taxon>
        <taxon>Liliopsida</taxon>
        <taxon>Araceae</taxon>
        <taxon>Aroideae</taxon>
        <taxon>Colocasieae</taxon>
        <taxon>Colocasia</taxon>
    </lineage>
</organism>
<dbReference type="OrthoDB" id="770781at2759"/>
<accession>A0A843TLQ7</accession>
<keyword evidence="1" id="KW-0812">Transmembrane</keyword>
<evidence type="ECO:0000313" key="2">
    <source>
        <dbReference type="EMBL" id="MQL71156.1"/>
    </source>
</evidence>
<name>A0A843TLQ7_COLES</name>
<comment type="caution">
    <text evidence="2">The sequence shown here is derived from an EMBL/GenBank/DDBJ whole genome shotgun (WGS) entry which is preliminary data.</text>
</comment>
<dbReference type="PANTHER" id="PTHR33728:SF3">
    <property type="entry name" value="MULTIDRUG RESISTANCE PROTEIN"/>
    <property type="match status" value="1"/>
</dbReference>
<evidence type="ECO:0000256" key="1">
    <source>
        <dbReference type="SAM" id="Phobius"/>
    </source>
</evidence>
<feature type="transmembrane region" description="Helical" evidence="1">
    <location>
        <begin position="36"/>
        <end position="57"/>
    </location>
</feature>
<dbReference type="AlphaFoldDB" id="A0A843TLQ7"/>
<dbReference type="PANTHER" id="PTHR33728">
    <property type="entry name" value="CTTNBP 2 AMINO-TERMINAL-LIKE PROTEIN"/>
    <property type="match status" value="1"/>
</dbReference>
<dbReference type="SMR" id="A0A843TLQ7"/>
<reference evidence="2" key="1">
    <citation type="submission" date="2017-07" db="EMBL/GenBank/DDBJ databases">
        <title>Taro Niue Genome Assembly and Annotation.</title>
        <authorList>
            <person name="Atibalentja N."/>
            <person name="Keating K."/>
            <person name="Fields C.J."/>
        </authorList>
    </citation>
    <scope>NUCLEOTIDE SEQUENCE</scope>
    <source>
        <strain evidence="2">Niue_2</strain>
        <tissue evidence="2">Leaf</tissue>
    </source>
</reference>
<keyword evidence="1" id="KW-0472">Membrane</keyword>
<evidence type="ECO:0000313" key="3">
    <source>
        <dbReference type="Proteomes" id="UP000652761"/>
    </source>
</evidence>
<sequence length="153" mass="17150">MNDFRERPKSWSPDSALSETTDKEVSWKNFDSSMNAISFGFVATAILIFMFLIMAIFEHILRPRAPILQSRNGAQASFNVTRQARISSLGKLGPSQSVPDTYPPDFSVLMPGNQYPTYIAQPAPLPCSREGVHWPSHDHQPQHFSQPCTECVP</sequence>
<dbReference type="EMBL" id="NMUH01000089">
    <property type="protein sequence ID" value="MQL71156.1"/>
    <property type="molecule type" value="Genomic_DNA"/>
</dbReference>
<proteinExistence type="predicted"/>
<keyword evidence="1" id="KW-1133">Transmembrane helix</keyword>